<dbReference type="PROSITE" id="PS50082">
    <property type="entry name" value="WD_REPEATS_2"/>
    <property type="match status" value="4"/>
</dbReference>
<dbReference type="InParanoid" id="A0A2R5H2E4"/>
<keyword evidence="6" id="KW-0508">mRNA splicing</keyword>
<dbReference type="Pfam" id="PF00400">
    <property type="entry name" value="WD40"/>
    <property type="match status" value="5"/>
</dbReference>
<evidence type="ECO:0000256" key="6">
    <source>
        <dbReference type="ARBA" id="ARBA00023187"/>
    </source>
</evidence>
<evidence type="ECO:0000313" key="11">
    <source>
        <dbReference type="EMBL" id="GBG34564.1"/>
    </source>
</evidence>
<keyword evidence="5" id="KW-0677">Repeat</keyword>
<feature type="region of interest" description="Disordered" evidence="10">
    <location>
        <begin position="183"/>
        <end position="236"/>
    </location>
</feature>
<sequence>MTCKCGGDCKCGDNCTCCEYASDSGSEEEAGATGGLENGGVAETETTAATAATAKLATQPARPRARLETAPEVGVQDEDVQGHATWALTRPINNENTKVIKHNLKASTLLNPGEGPVNPFTHRKAHVSEAAVDETGFDMELYKTMQHNTDSSGRKRRKRQRREEKREQDEALLQRALAGNGLWAAPADDEDEDESGPARQELSEEQKAYLAEQERKRDKIAKKAQEDADARAGTEDEHITVDRQLELQSTFHGAAETDYQGRSWLQPPPTLRPSEGHDAYIPKRVLTTFKGHDKGVSKIEFFPKYGHMLLSSSLDCTLKIWAVYESCLGGGRGLMRTYKGHKEPIRDHVFNKSGDKFVSSSYDRTMRVWDTETGQAIISIGIGSVANCVRFAAVDENLVLAGCSDRQILQYDLREGKVVQRYKHHDGAVNTITFFDEDRRFLTSADDKKLLVWDLNTPVPIKYISEASMQSMPFITTSPDKSFFACQSMDNQIVTYEFRERFRNYSKRFSGHNNAGFALPIDFSPNGKYLMSGDSAGKLFFWSWGSCKKIRELKVHSQPTQGAIWHPVEPSWVATCSWDGLIKLWE</sequence>
<dbReference type="GO" id="GO:0000398">
    <property type="term" value="P:mRNA splicing, via spliceosome"/>
    <property type="evidence" value="ECO:0007669"/>
    <property type="project" value="InterPro"/>
</dbReference>
<evidence type="ECO:0000256" key="1">
    <source>
        <dbReference type="ARBA" id="ARBA00004123"/>
    </source>
</evidence>
<evidence type="ECO:0000313" key="12">
    <source>
        <dbReference type="Proteomes" id="UP000241890"/>
    </source>
</evidence>
<keyword evidence="4" id="KW-0747">Spliceosome</keyword>
<dbReference type="SMART" id="SM00564">
    <property type="entry name" value="PQQ"/>
    <property type="match status" value="2"/>
</dbReference>
<dbReference type="OrthoDB" id="10257301at2759"/>
<dbReference type="PRINTS" id="PR00320">
    <property type="entry name" value="GPROTEINBRPT"/>
</dbReference>
<dbReference type="InterPro" id="IPR018391">
    <property type="entry name" value="PQQ_b-propeller_rpt"/>
</dbReference>
<dbReference type="PANTHER" id="PTHR43979">
    <property type="entry name" value="PRE-MRNA-PROCESSING FACTOR 17"/>
    <property type="match status" value="1"/>
</dbReference>
<evidence type="ECO:0000256" key="4">
    <source>
        <dbReference type="ARBA" id="ARBA00022728"/>
    </source>
</evidence>
<gene>
    <name evidence="11" type="ORF">FCC1311_107852</name>
</gene>
<feature type="repeat" description="WD" evidence="9">
    <location>
        <begin position="422"/>
        <end position="463"/>
    </location>
</feature>
<dbReference type="InterPro" id="IPR015943">
    <property type="entry name" value="WD40/YVTN_repeat-like_dom_sf"/>
</dbReference>
<dbReference type="PROSITE" id="PS50294">
    <property type="entry name" value="WD_REPEATS_REGION"/>
    <property type="match status" value="4"/>
</dbReference>
<feature type="region of interest" description="Disordered" evidence="10">
    <location>
        <begin position="54"/>
        <end position="75"/>
    </location>
</feature>
<feature type="compositionally biased region" description="Basic and acidic residues" evidence="10">
    <location>
        <begin position="201"/>
        <end position="236"/>
    </location>
</feature>
<evidence type="ECO:0000256" key="5">
    <source>
        <dbReference type="ARBA" id="ARBA00022737"/>
    </source>
</evidence>
<feature type="repeat" description="WD" evidence="9">
    <location>
        <begin position="289"/>
        <end position="321"/>
    </location>
</feature>
<accession>A0A2R5H2E4</accession>
<reference evidence="11 12" key="1">
    <citation type="submission" date="2017-12" db="EMBL/GenBank/DDBJ databases">
        <title>Sequencing, de novo assembly and annotation of complete genome of a new Thraustochytrid species, strain FCC1311.</title>
        <authorList>
            <person name="Sedici K."/>
            <person name="Godart F."/>
            <person name="Aiese Cigliano R."/>
            <person name="Sanseverino W."/>
            <person name="Barakat M."/>
            <person name="Ortet P."/>
            <person name="Marechal E."/>
            <person name="Cagnac O."/>
            <person name="Amato A."/>
        </authorList>
    </citation>
    <scope>NUCLEOTIDE SEQUENCE [LARGE SCALE GENOMIC DNA]</scope>
</reference>
<proteinExistence type="predicted"/>
<dbReference type="PANTHER" id="PTHR43979:SF1">
    <property type="entry name" value="PRE-MRNA-PROCESSING FACTOR 17"/>
    <property type="match status" value="1"/>
</dbReference>
<organism evidence="11 12">
    <name type="scientific">Hondaea fermentalgiana</name>
    <dbReference type="NCBI Taxonomy" id="2315210"/>
    <lineage>
        <taxon>Eukaryota</taxon>
        <taxon>Sar</taxon>
        <taxon>Stramenopiles</taxon>
        <taxon>Bigyra</taxon>
        <taxon>Labyrinthulomycetes</taxon>
        <taxon>Thraustochytrida</taxon>
        <taxon>Thraustochytriidae</taxon>
        <taxon>Hondaea</taxon>
    </lineage>
</organism>
<protein>
    <recommendedName>
        <fullName evidence="8">Pre-mRNA-processing factor 17</fullName>
    </recommendedName>
</protein>
<evidence type="ECO:0000256" key="2">
    <source>
        <dbReference type="ARBA" id="ARBA00022574"/>
    </source>
</evidence>
<dbReference type="GO" id="GO:0071013">
    <property type="term" value="C:catalytic step 2 spliceosome"/>
    <property type="evidence" value="ECO:0007669"/>
    <property type="project" value="InterPro"/>
</dbReference>
<name>A0A2R5H2E4_9STRA</name>
<dbReference type="FunCoup" id="A0A2R5H2E4">
    <property type="interactions" value="364"/>
</dbReference>
<feature type="region of interest" description="Disordered" evidence="10">
    <location>
        <begin position="144"/>
        <end position="169"/>
    </location>
</feature>
<dbReference type="FunFam" id="2.130.10.10:FF:000034">
    <property type="entry name" value="Pre-mRNA-processing factor 17, putative"/>
    <property type="match status" value="1"/>
</dbReference>
<dbReference type="Proteomes" id="UP000241890">
    <property type="component" value="Unassembled WGS sequence"/>
</dbReference>
<keyword evidence="12" id="KW-1185">Reference proteome</keyword>
<evidence type="ECO:0000256" key="7">
    <source>
        <dbReference type="ARBA" id="ARBA00023242"/>
    </source>
</evidence>
<evidence type="ECO:0000256" key="10">
    <source>
        <dbReference type="SAM" id="MobiDB-lite"/>
    </source>
</evidence>
<evidence type="ECO:0000256" key="3">
    <source>
        <dbReference type="ARBA" id="ARBA00022664"/>
    </source>
</evidence>
<dbReference type="AlphaFoldDB" id="A0A2R5H2E4"/>
<evidence type="ECO:0000256" key="9">
    <source>
        <dbReference type="PROSITE-ProRule" id="PRU00221"/>
    </source>
</evidence>
<dbReference type="InterPro" id="IPR032847">
    <property type="entry name" value="PRPF17"/>
</dbReference>
<dbReference type="SUPFAM" id="SSF50978">
    <property type="entry name" value="WD40 repeat-like"/>
    <property type="match status" value="1"/>
</dbReference>
<keyword evidence="2 9" id="KW-0853">WD repeat</keyword>
<dbReference type="EMBL" id="BEYU01000201">
    <property type="protein sequence ID" value="GBG34564.1"/>
    <property type="molecule type" value="Genomic_DNA"/>
</dbReference>
<dbReference type="InterPro" id="IPR001680">
    <property type="entry name" value="WD40_rpt"/>
</dbReference>
<keyword evidence="7" id="KW-0539">Nucleus</keyword>
<feature type="repeat" description="WD" evidence="9">
    <location>
        <begin position="338"/>
        <end position="379"/>
    </location>
</feature>
<dbReference type="Gene3D" id="2.130.10.10">
    <property type="entry name" value="YVTN repeat-like/Quinoprotein amine dehydrogenase"/>
    <property type="match status" value="1"/>
</dbReference>
<feature type="repeat" description="WD" evidence="9">
    <location>
        <begin position="553"/>
        <end position="586"/>
    </location>
</feature>
<dbReference type="InterPro" id="IPR020472">
    <property type="entry name" value="WD40_PAC1"/>
</dbReference>
<dbReference type="SMART" id="SM00320">
    <property type="entry name" value="WD40"/>
    <property type="match status" value="6"/>
</dbReference>
<dbReference type="GO" id="GO:0003729">
    <property type="term" value="F:mRNA binding"/>
    <property type="evidence" value="ECO:0007669"/>
    <property type="project" value="TreeGrafter"/>
</dbReference>
<comment type="caution">
    <text evidence="11">The sequence shown here is derived from an EMBL/GenBank/DDBJ whole genome shotgun (WGS) entry which is preliminary data.</text>
</comment>
<keyword evidence="3" id="KW-0507">mRNA processing</keyword>
<evidence type="ECO:0000256" key="8">
    <source>
        <dbReference type="ARBA" id="ARBA00068146"/>
    </source>
</evidence>
<dbReference type="CDD" id="cd00200">
    <property type="entry name" value="WD40"/>
    <property type="match status" value="1"/>
</dbReference>
<dbReference type="InterPro" id="IPR036322">
    <property type="entry name" value="WD40_repeat_dom_sf"/>
</dbReference>
<comment type="subcellular location">
    <subcellularLocation>
        <location evidence="1">Nucleus</location>
    </subcellularLocation>
</comment>